<dbReference type="EMBL" id="MPUH01000050">
    <property type="protein sequence ID" value="OMJ93045.1"/>
    <property type="molecule type" value="Genomic_DNA"/>
</dbReference>
<evidence type="ECO:0000259" key="1">
    <source>
        <dbReference type="PROSITE" id="PS50105"/>
    </source>
</evidence>
<dbReference type="Pfam" id="PF07647">
    <property type="entry name" value="SAM_2"/>
    <property type="match status" value="1"/>
</dbReference>
<gene>
    <name evidence="2" type="ORF">SteCoe_4131</name>
</gene>
<keyword evidence="3" id="KW-1185">Reference proteome</keyword>
<protein>
    <recommendedName>
        <fullName evidence="1">SAM domain-containing protein</fullName>
    </recommendedName>
</protein>
<feature type="domain" description="SAM" evidence="1">
    <location>
        <begin position="10"/>
        <end position="74"/>
    </location>
</feature>
<dbReference type="OrthoDB" id="9934029at2759"/>
<dbReference type="PROSITE" id="PS50105">
    <property type="entry name" value="SAM_DOMAIN"/>
    <property type="match status" value="1"/>
</dbReference>
<proteinExistence type="predicted"/>
<evidence type="ECO:0000313" key="3">
    <source>
        <dbReference type="Proteomes" id="UP000187209"/>
    </source>
</evidence>
<dbReference type="CDD" id="cd09487">
    <property type="entry name" value="SAM_superfamily"/>
    <property type="match status" value="1"/>
</dbReference>
<dbReference type="SUPFAM" id="SSF47769">
    <property type="entry name" value="SAM/Pointed domain"/>
    <property type="match status" value="1"/>
</dbReference>
<dbReference type="AlphaFoldDB" id="A0A1R2CVN8"/>
<dbReference type="Gene3D" id="1.10.150.50">
    <property type="entry name" value="Transcription Factor, Ets-1"/>
    <property type="match status" value="1"/>
</dbReference>
<dbReference type="InterPro" id="IPR013761">
    <property type="entry name" value="SAM/pointed_sf"/>
</dbReference>
<sequence>MNTLKSPWDWTPQEVNEFLKRINLGSAEKYFESHGINGSDLLEITENDLRSEFGFLRIHDRKMLLRSINDLKKSCAVTIELIYNSQTLEFRIDDINKYNFETLLFDSCSLLKLNKEKLVIKDSKGLVMGSGPVQCIFKDNKQIEKIYLGDIVTFDSDSYGDVDEDCAYAD</sequence>
<accession>A0A1R2CVN8</accession>
<comment type="caution">
    <text evidence="2">The sequence shown here is derived from an EMBL/GenBank/DDBJ whole genome shotgun (WGS) entry which is preliminary data.</text>
</comment>
<dbReference type="SMART" id="SM00454">
    <property type="entry name" value="SAM"/>
    <property type="match status" value="1"/>
</dbReference>
<reference evidence="2 3" key="1">
    <citation type="submission" date="2016-11" db="EMBL/GenBank/DDBJ databases">
        <title>The macronuclear genome of Stentor coeruleus: a giant cell with tiny introns.</title>
        <authorList>
            <person name="Slabodnick M."/>
            <person name="Ruby J.G."/>
            <person name="Reiff S.B."/>
            <person name="Swart E.C."/>
            <person name="Gosai S."/>
            <person name="Prabakaran S."/>
            <person name="Witkowska E."/>
            <person name="Larue G.E."/>
            <person name="Fisher S."/>
            <person name="Freeman R.M."/>
            <person name="Gunawardena J."/>
            <person name="Chu W."/>
            <person name="Stover N.A."/>
            <person name="Gregory B.D."/>
            <person name="Nowacki M."/>
            <person name="Derisi J."/>
            <person name="Roy S.W."/>
            <person name="Marshall W.F."/>
            <person name="Sood P."/>
        </authorList>
    </citation>
    <scope>NUCLEOTIDE SEQUENCE [LARGE SCALE GENOMIC DNA]</scope>
    <source>
        <strain evidence="2">WM001</strain>
    </source>
</reference>
<evidence type="ECO:0000313" key="2">
    <source>
        <dbReference type="EMBL" id="OMJ93045.1"/>
    </source>
</evidence>
<name>A0A1R2CVN8_9CILI</name>
<organism evidence="2 3">
    <name type="scientific">Stentor coeruleus</name>
    <dbReference type="NCBI Taxonomy" id="5963"/>
    <lineage>
        <taxon>Eukaryota</taxon>
        <taxon>Sar</taxon>
        <taxon>Alveolata</taxon>
        <taxon>Ciliophora</taxon>
        <taxon>Postciliodesmatophora</taxon>
        <taxon>Heterotrichea</taxon>
        <taxon>Heterotrichida</taxon>
        <taxon>Stentoridae</taxon>
        <taxon>Stentor</taxon>
    </lineage>
</organism>
<dbReference type="InterPro" id="IPR001660">
    <property type="entry name" value="SAM"/>
</dbReference>
<dbReference type="Proteomes" id="UP000187209">
    <property type="component" value="Unassembled WGS sequence"/>
</dbReference>